<evidence type="ECO:0000313" key="2">
    <source>
        <dbReference type="Proteomes" id="UP000295341"/>
    </source>
</evidence>
<name>A0A4R7NYR1_9GAMM</name>
<dbReference type="AlphaFoldDB" id="A0A4R7NYR1"/>
<comment type="caution">
    <text evidence="1">The sequence shown here is derived from an EMBL/GenBank/DDBJ whole genome shotgun (WGS) entry which is preliminary data.</text>
</comment>
<dbReference type="RefSeq" id="WP_133882669.1">
    <property type="nucleotide sequence ID" value="NZ_MWIN01000019.1"/>
</dbReference>
<keyword evidence="2" id="KW-1185">Reference proteome</keyword>
<accession>A0A4R7NYR1</accession>
<proteinExistence type="predicted"/>
<protein>
    <submittedName>
        <fullName evidence="1">Uncharacterized protein</fullName>
    </submittedName>
</protein>
<evidence type="ECO:0000313" key="1">
    <source>
        <dbReference type="EMBL" id="TDU26463.1"/>
    </source>
</evidence>
<organism evidence="1 2">
    <name type="scientific">Panacagrimonas perspica</name>
    <dbReference type="NCBI Taxonomy" id="381431"/>
    <lineage>
        <taxon>Bacteria</taxon>
        <taxon>Pseudomonadati</taxon>
        <taxon>Pseudomonadota</taxon>
        <taxon>Gammaproteobacteria</taxon>
        <taxon>Nevskiales</taxon>
        <taxon>Nevskiaceae</taxon>
        <taxon>Panacagrimonas</taxon>
    </lineage>
</organism>
<dbReference type="EMBL" id="SOBT01000010">
    <property type="protein sequence ID" value="TDU26463.1"/>
    <property type="molecule type" value="Genomic_DNA"/>
</dbReference>
<sequence>MSYEIHMFSAVAQAATVADVPAGEHHPMLIFLRQNPDQGHDLAAAAEVARGLGWVDVDITRAGTLPGDAGESMDEQVLLAYRSAVDNGAGLRVFPAAVRPAPRKA</sequence>
<gene>
    <name evidence="1" type="ORF">DFR24_3488</name>
</gene>
<reference evidence="1 2" key="1">
    <citation type="submission" date="2019-03" db="EMBL/GenBank/DDBJ databases">
        <title>Genomic Encyclopedia of Type Strains, Phase IV (KMG-IV): sequencing the most valuable type-strain genomes for metagenomic binning, comparative biology and taxonomic classification.</title>
        <authorList>
            <person name="Goeker M."/>
        </authorList>
    </citation>
    <scope>NUCLEOTIDE SEQUENCE [LARGE SCALE GENOMIC DNA]</scope>
    <source>
        <strain evidence="1 2">DSM 26377</strain>
    </source>
</reference>
<dbReference type="Proteomes" id="UP000295341">
    <property type="component" value="Unassembled WGS sequence"/>
</dbReference>
<dbReference type="OrthoDB" id="7063873at2"/>